<keyword evidence="2" id="KW-1133">Transmembrane helix</keyword>
<dbReference type="GO" id="GO:0005886">
    <property type="term" value="C:plasma membrane"/>
    <property type="evidence" value="ECO:0007669"/>
    <property type="project" value="InterPro"/>
</dbReference>
<feature type="region of interest" description="Disordered" evidence="1">
    <location>
        <begin position="437"/>
        <end position="502"/>
    </location>
</feature>
<sequence length="559" mass="61353">MYVPLSLRKAIGKGLVDPHIPLLVFTLLSSILLFLSCFDYESTPLAEGKILGDVFISDLQIVAFGVLGFCYQSDEVARKVCSSPKIGYGIASLHDYDPTTFPYWSAPISNALVLHVIAFCFYSLEMAAIILAYFKVTSVSEWVFEITIGVSATAMGAFVVDLSLFSSISTTVSGRVMMVVGKGTWYSLAAFLILFLGACLYKSQSRSGFWMRPPPPPPKDRAAEEGRNAGLPPPSLPLPEKDQTCLIDFDEEYKSLLGQTVVTEEKLAKTPLGPKRFSKKLPPIPTQPQEQYTTDAPKAESEPIALPQPSMKTTSRRTTRNLESDSKIINSTLDYSRLSVEESSNTPHSFQMSLYFNQPPPSTYAPSSYSAHRRMSSSSSAPIPFTMEQIQMYGNPAWASSSCLYSPGGSSRRKSALLSSRGSSGFYIQMFTNPARASSSFMHSPSTSEGRKSTRLPSRRSTQESPNRMNTNSLQSSLSKNTSFKSQRSRISTPKTPLDPTFESFLREIGPRLGLGADQYQGGFFFFPSPSVPSLPKGSTQTPERLPKASPEPFAGHDK</sequence>
<dbReference type="EMBL" id="NHYD01003445">
    <property type="protein sequence ID" value="PPQ77047.1"/>
    <property type="molecule type" value="Genomic_DNA"/>
</dbReference>
<keyword evidence="4" id="KW-1185">Reference proteome</keyword>
<reference evidence="3 4" key="1">
    <citation type="journal article" date="2018" name="Evol. Lett.">
        <title>Horizontal gene cluster transfer increased hallucinogenic mushroom diversity.</title>
        <authorList>
            <person name="Reynolds H.T."/>
            <person name="Vijayakumar V."/>
            <person name="Gluck-Thaler E."/>
            <person name="Korotkin H.B."/>
            <person name="Matheny P.B."/>
            <person name="Slot J.C."/>
        </authorList>
    </citation>
    <scope>NUCLEOTIDE SEQUENCE [LARGE SCALE GENOMIC DNA]</scope>
    <source>
        <strain evidence="3 4">2631</strain>
    </source>
</reference>
<evidence type="ECO:0000313" key="4">
    <source>
        <dbReference type="Proteomes" id="UP000283269"/>
    </source>
</evidence>
<comment type="caution">
    <text evidence="3">The sequence shown here is derived from an EMBL/GenBank/DDBJ whole genome shotgun (WGS) entry which is preliminary data.</text>
</comment>
<feature type="transmembrane region" description="Helical" evidence="2">
    <location>
        <begin position="146"/>
        <end position="165"/>
    </location>
</feature>
<feature type="transmembrane region" description="Helical" evidence="2">
    <location>
        <begin position="112"/>
        <end position="134"/>
    </location>
</feature>
<evidence type="ECO:0000256" key="1">
    <source>
        <dbReference type="SAM" id="MobiDB-lite"/>
    </source>
</evidence>
<proteinExistence type="predicted"/>
<accession>A0A409WEX5</accession>
<feature type="region of interest" description="Disordered" evidence="1">
    <location>
        <begin position="529"/>
        <end position="559"/>
    </location>
</feature>
<keyword evidence="2" id="KW-0812">Transmembrane</keyword>
<protein>
    <submittedName>
        <fullName evidence="3">Uncharacterized protein</fullName>
    </submittedName>
</protein>
<dbReference type="STRING" id="93625.A0A409WEX5"/>
<name>A0A409WEX5_PSICY</name>
<feature type="region of interest" description="Disordered" evidence="1">
    <location>
        <begin position="211"/>
        <end position="237"/>
    </location>
</feature>
<feature type="region of interest" description="Disordered" evidence="1">
    <location>
        <begin position="273"/>
        <end position="323"/>
    </location>
</feature>
<dbReference type="OrthoDB" id="10645896at2759"/>
<feature type="transmembrane region" description="Helical" evidence="2">
    <location>
        <begin position="185"/>
        <end position="203"/>
    </location>
</feature>
<gene>
    <name evidence="3" type="ORF">CVT25_014864</name>
</gene>
<dbReference type="Pfam" id="PF06687">
    <property type="entry name" value="SUR7"/>
    <property type="match status" value="1"/>
</dbReference>
<feature type="compositionally biased region" description="Polar residues" evidence="1">
    <location>
        <begin position="437"/>
        <end position="448"/>
    </location>
</feature>
<keyword evidence="2" id="KW-0472">Membrane</keyword>
<dbReference type="InterPro" id="IPR009571">
    <property type="entry name" value="SUR7/Rim9-like_fungi"/>
</dbReference>
<evidence type="ECO:0000256" key="2">
    <source>
        <dbReference type="SAM" id="Phobius"/>
    </source>
</evidence>
<dbReference type="InParanoid" id="A0A409WEX5"/>
<dbReference type="Proteomes" id="UP000283269">
    <property type="component" value="Unassembled WGS sequence"/>
</dbReference>
<evidence type="ECO:0000313" key="3">
    <source>
        <dbReference type="EMBL" id="PPQ77047.1"/>
    </source>
</evidence>
<organism evidence="3 4">
    <name type="scientific">Psilocybe cyanescens</name>
    <dbReference type="NCBI Taxonomy" id="93625"/>
    <lineage>
        <taxon>Eukaryota</taxon>
        <taxon>Fungi</taxon>
        <taxon>Dikarya</taxon>
        <taxon>Basidiomycota</taxon>
        <taxon>Agaricomycotina</taxon>
        <taxon>Agaricomycetes</taxon>
        <taxon>Agaricomycetidae</taxon>
        <taxon>Agaricales</taxon>
        <taxon>Agaricineae</taxon>
        <taxon>Strophariaceae</taxon>
        <taxon>Psilocybe</taxon>
    </lineage>
</organism>
<dbReference type="AlphaFoldDB" id="A0A409WEX5"/>
<feature type="transmembrane region" description="Helical" evidence="2">
    <location>
        <begin position="20"/>
        <end position="38"/>
    </location>
</feature>
<feature type="compositionally biased region" description="Basic and acidic residues" evidence="1">
    <location>
        <begin position="218"/>
        <end position="227"/>
    </location>
</feature>
<feature type="compositionally biased region" description="Polar residues" evidence="1">
    <location>
        <begin position="459"/>
        <end position="495"/>
    </location>
</feature>